<evidence type="ECO:0000256" key="10">
    <source>
        <dbReference type="SAM" id="Phobius"/>
    </source>
</evidence>
<dbReference type="GO" id="GO:0005634">
    <property type="term" value="C:nucleus"/>
    <property type="evidence" value="ECO:0007669"/>
    <property type="project" value="TreeGrafter"/>
</dbReference>
<feature type="transmembrane region" description="Helical" evidence="10">
    <location>
        <begin position="269"/>
        <end position="287"/>
    </location>
</feature>
<gene>
    <name evidence="12" type="ORF">BBAD15_g10337</name>
</gene>
<dbReference type="PANTHER" id="PTHR44167">
    <property type="entry name" value="OVARIAN-SPECIFIC SERINE/THREONINE-PROTEIN KINASE LOK-RELATED"/>
    <property type="match status" value="1"/>
</dbReference>
<sequence>MENLGSTSTIEPVSRGVVLKQPITFQNDELAEKVNVCFSVEPLILQRLGQHPRIVKYLGQRGRGILLGKASHSNLQAYLDSLPSIHLRQRIIWCRQLAEAISYIHSRGVVHSDLRPRNVLVHETIAGSRDLLLCDFGGSTCDELGLDGGCLPDGPFYHPTFEAASTPALDIFGLGSLFYTIMTGHWPYRSTPGAPETIEEKLAYERELANAFNDENYPDVTRLVGGSVILACWKRQYSTADEVLRALDKEVDVSVVKPDAKDFDHVSKLFLSGILVAALVSSVFILLRQQRQ</sequence>
<keyword evidence="12" id="KW-0808">Transferase</keyword>
<dbReference type="STRING" id="1245745.A0A0A2VA73"/>
<dbReference type="Gene3D" id="1.10.510.10">
    <property type="entry name" value="Transferase(Phosphotransferase) domain 1"/>
    <property type="match status" value="1"/>
</dbReference>
<comment type="caution">
    <text evidence="12">The sequence shown here is derived from an EMBL/GenBank/DDBJ whole genome shotgun (WGS) entry which is preliminary data.</text>
</comment>
<dbReference type="AlphaFoldDB" id="A0A0A2VA73"/>
<evidence type="ECO:0000256" key="4">
    <source>
        <dbReference type="ARBA" id="ARBA00013948"/>
    </source>
</evidence>
<protein>
    <recommendedName>
        <fullName evidence="5">EKC/KEOPS complex subunit BUD32</fullName>
        <ecNumber evidence="3">2.7.11.1</ecNumber>
    </recommendedName>
    <alternativeName>
        <fullName evidence="6 7">Atypical Serine/threonine protein kinase BUD32</fullName>
    </alternativeName>
    <alternativeName>
        <fullName evidence="4">EKC/KEOPS complex subunit bud32</fullName>
    </alternativeName>
</protein>
<evidence type="ECO:0000256" key="6">
    <source>
        <dbReference type="ARBA" id="ARBA00030980"/>
    </source>
</evidence>
<evidence type="ECO:0000256" key="8">
    <source>
        <dbReference type="ARBA" id="ARBA00047899"/>
    </source>
</evidence>
<dbReference type="GO" id="GO:0044773">
    <property type="term" value="P:mitotic DNA damage checkpoint signaling"/>
    <property type="evidence" value="ECO:0007669"/>
    <property type="project" value="TreeGrafter"/>
</dbReference>
<proteinExistence type="predicted"/>
<comment type="function">
    <text evidence="1">Component of the EKC/KEOPS complex that is required for the formation of a threonylcarbamoyl group on adenosine at position 37 (t(6)A37) in tRNAs that read codons beginning with adenine. The complex is probably involved in the transfer of the threonylcarbamoyl moiety of threonylcarbamoyl-AMP (TC-AMP) to the N6 group of A37. BUD32 has ATPase activity in the context of the EKC/KEOPS complex and likely plays a supporting role to the catalytic subunit KAE1. The EKC/KEOPS complex also promotes both telomere uncapping and telomere elongation. The complex is required for efficient recruitment of transcriptional coactivators.</text>
</comment>
<dbReference type="HOGENOM" id="CLU_000288_31_4_1"/>
<evidence type="ECO:0000256" key="7">
    <source>
        <dbReference type="ARBA" id="ARBA00033194"/>
    </source>
</evidence>
<evidence type="ECO:0000256" key="3">
    <source>
        <dbReference type="ARBA" id="ARBA00012513"/>
    </source>
</evidence>
<dbReference type="eggNOG" id="KOG0603">
    <property type="taxonomic scope" value="Eukaryota"/>
</dbReference>
<organism evidence="12 13">
    <name type="scientific">Beauveria bassiana D1-5</name>
    <dbReference type="NCBI Taxonomy" id="1245745"/>
    <lineage>
        <taxon>Eukaryota</taxon>
        <taxon>Fungi</taxon>
        <taxon>Dikarya</taxon>
        <taxon>Ascomycota</taxon>
        <taxon>Pezizomycotina</taxon>
        <taxon>Sordariomycetes</taxon>
        <taxon>Hypocreomycetidae</taxon>
        <taxon>Hypocreales</taxon>
        <taxon>Cordycipitaceae</taxon>
        <taxon>Beauveria</taxon>
    </lineage>
</organism>
<dbReference type="OrthoDB" id="1668230at2759"/>
<evidence type="ECO:0000313" key="12">
    <source>
        <dbReference type="EMBL" id="KGQ04418.1"/>
    </source>
</evidence>
<dbReference type="GO" id="GO:0005737">
    <property type="term" value="C:cytoplasm"/>
    <property type="evidence" value="ECO:0007669"/>
    <property type="project" value="TreeGrafter"/>
</dbReference>
<keyword evidence="10" id="KW-1133">Transmembrane helix</keyword>
<keyword evidence="10" id="KW-0812">Transmembrane</keyword>
<comment type="catalytic activity">
    <reaction evidence="8">
        <text>L-threonyl-[protein] + ATP = O-phospho-L-threonyl-[protein] + ADP + H(+)</text>
        <dbReference type="Rhea" id="RHEA:46608"/>
        <dbReference type="Rhea" id="RHEA-COMP:11060"/>
        <dbReference type="Rhea" id="RHEA-COMP:11605"/>
        <dbReference type="ChEBI" id="CHEBI:15378"/>
        <dbReference type="ChEBI" id="CHEBI:30013"/>
        <dbReference type="ChEBI" id="CHEBI:30616"/>
        <dbReference type="ChEBI" id="CHEBI:61977"/>
        <dbReference type="ChEBI" id="CHEBI:456216"/>
        <dbReference type="EC" id="2.7.11.1"/>
    </reaction>
</comment>
<dbReference type="Pfam" id="PF00069">
    <property type="entry name" value="Pkinase"/>
    <property type="match status" value="1"/>
</dbReference>
<dbReference type="PROSITE" id="PS00109">
    <property type="entry name" value="PROTEIN_KINASE_TYR"/>
    <property type="match status" value="1"/>
</dbReference>
<accession>A0A0A2VA73</accession>
<evidence type="ECO:0000256" key="2">
    <source>
        <dbReference type="ARBA" id="ARBA00011534"/>
    </source>
</evidence>
<evidence type="ECO:0000259" key="11">
    <source>
        <dbReference type="PROSITE" id="PS50011"/>
    </source>
</evidence>
<dbReference type="PROSITE" id="PS50011">
    <property type="entry name" value="PROTEIN_KINASE_DOM"/>
    <property type="match status" value="1"/>
</dbReference>
<dbReference type="SUPFAM" id="SSF56112">
    <property type="entry name" value="Protein kinase-like (PK-like)"/>
    <property type="match status" value="1"/>
</dbReference>
<evidence type="ECO:0000313" key="13">
    <source>
        <dbReference type="Proteomes" id="UP000030106"/>
    </source>
</evidence>
<dbReference type="CDD" id="cd00180">
    <property type="entry name" value="PKc"/>
    <property type="match status" value="1"/>
</dbReference>
<dbReference type="PANTHER" id="PTHR44167:SF18">
    <property type="entry name" value="PROTEIN KINASE DOMAIN-CONTAINING PROTEIN"/>
    <property type="match status" value="1"/>
</dbReference>
<name>A0A0A2VA73_BEABA</name>
<dbReference type="Proteomes" id="UP000030106">
    <property type="component" value="Unassembled WGS sequence"/>
</dbReference>
<dbReference type="GO" id="GO:0004674">
    <property type="term" value="F:protein serine/threonine kinase activity"/>
    <property type="evidence" value="ECO:0007669"/>
    <property type="project" value="UniProtKB-EC"/>
</dbReference>
<dbReference type="GO" id="GO:0005524">
    <property type="term" value="F:ATP binding"/>
    <property type="evidence" value="ECO:0007669"/>
    <property type="project" value="InterPro"/>
</dbReference>
<evidence type="ECO:0000256" key="5">
    <source>
        <dbReference type="ARBA" id="ARBA00019973"/>
    </source>
</evidence>
<evidence type="ECO:0000256" key="1">
    <source>
        <dbReference type="ARBA" id="ARBA00003747"/>
    </source>
</evidence>
<evidence type="ECO:0000256" key="9">
    <source>
        <dbReference type="ARBA" id="ARBA00048679"/>
    </source>
</evidence>
<dbReference type="InterPro" id="IPR008266">
    <property type="entry name" value="Tyr_kinase_AS"/>
</dbReference>
<reference evidence="12 13" key="1">
    <citation type="submission" date="2012-10" db="EMBL/GenBank/DDBJ databases">
        <title>Genome sequencing and analysis of entomopathogenic fungi Beauveria bassiana D1-5.</title>
        <authorList>
            <person name="Li Q."/>
            <person name="Wang L."/>
            <person name="Zhang Z."/>
            <person name="Wang Q."/>
            <person name="Ren J."/>
            <person name="Wang M."/>
            <person name="Xu W."/>
            <person name="Wang J."/>
            <person name="Lu Y."/>
            <person name="Du Q."/>
            <person name="Sun Z."/>
        </authorList>
    </citation>
    <scope>NUCLEOTIDE SEQUENCE [LARGE SCALE GENOMIC DNA]</scope>
    <source>
        <strain evidence="12 13">D1-5</strain>
    </source>
</reference>
<comment type="subunit">
    <text evidence="2">Component of the EKC/KEOPS complex composed of at least BUD32, CGI121, GON7, KAE1 and PCC1; the whole complex dimerizes.</text>
</comment>
<keyword evidence="12" id="KW-0418">Kinase</keyword>
<keyword evidence="10" id="KW-0472">Membrane</keyword>
<dbReference type="InterPro" id="IPR000719">
    <property type="entry name" value="Prot_kinase_dom"/>
</dbReference>
<dbReference type="InterPro" id="IPR011009">
    <property type="entry name" value="Kinase-like_dom_sf"/>
</dbReference>
<dbReference type="EC" id="2.7.11.1" evidence="3"/>
<comment type="catalytic activity">
    <reaction evidence="9">
        <text>L-seryl-[protein] + ATP = O-phospho-L-seryl-[protein] + ADP + H(+)</text>
        <dbReference type="Rhea" id="RHEA:17989"/>
        <dbReference type="Rhea" id="RHEA-COMP:9863"/>
        <dbReference type="Rhea" id="RHEA-COMP:11604"/>
        <dbReference type="ChEBI" id="CHEBI:15378"/>
        <dbReference type="ChEBI" id="CHEBI:29999"/>
        <dbReference type="ChEBI" id="CHEBI:30616"/>
        <dbReference type="ChEBI" id="CHEBI:83421"/>
        <dbReference type="ChEBI" id="CHEBI:456216"/>
        <dbReference type="EC" id="2.7.11.1"/>
    </reaction>
</comment>
<dbReference type="EMBL" id="ANFO01001072">
    <property type="protein sequence ID" value="KGQ04418.1"/>
    <property type="molecule type" value="Genomic_DNA"/>
</dbReference>
<feature type="domain" description="Protein kinase" evidence="11">
    <location>
        <begin position="1"/>
        <end position="292"/>
    </location>
</feature>